<proteinExistence type="predicted"/>
<gene>
    <name evidence="1" type="ORF">LCGC14_3047480</name>
</gene>
<protein>
    <submittedName>
        <fullName evidence="1">Uncharacterized protein</fullName>
    </submittedName>
</protein>
<dbReference type="AlphaFoldDB" id="A0A0F8WMN0"/>
<evidence type="ECO:0000313" key="1">
    <source>
        <dbReference type="EMBL" id="KKK58137.1"/>
    </source>
</evidence>
<organism evidence="1">
    <name type="scientific">marine sediment metagenome</name>
    <dbReference type="NCBI Taxonomy" id="412755"/>
    <lineage>
        <taxon>unclassified sequences</taxon>
        <taxon>metagenomes</taxon>
        <taxon>ecological metagenomes</taxon>
    </lineage>
</organism>
<dbReference type="EMBL" id="LAZR01064128">
    <property type="protein sequence ID" value="KKK58137.1"/>
    <property type="molecule type" value="Genomic_DNA"/>
</dbReference>
<accession>A0A0F8WMN0</accession>
<reference evidence="1" key="1">
    <citation type="journal article" date="2015" name="Nature">
        <title>Complex archaea that bridge the gap between prokaryotes and eukaryotes.</title>
        <authorList>
            <person name="Spang A."/>
            <person name="Saw J.H."/>
            <person name="Jorgensen S.L."/>
            <person name="Zaremba-Niedzwiedzka K."/>
            <person name="Martijn J."/>
            <person name="Lind A.E."/>
            <person name="van Eijk R."/>
            <person name="Schleper C."/>
            <person name="Guy L."/>
            <person name="Ettema T.J."/>
        </authorList>
    </citation>
    <scope>NUCLEOTIDE SEQUENCE</scope>
</reference>
<comment type="caution">
    <text evidence="1">The sequence shown here is derived from an EMBL/GenBank/DDBJ whole genome shotgun (WGS) entry which is preliminary data.</text>
</comment>
<name>A0A0F8WMN0_9ZZZZ</name>
<sequence length="69" mass="8401">MNWLWRRMWSHSSDEPNRSHRRALARMTRPDRKELSKIIDGLKRLPLEQRAEVVSLLSESQQEKVRKYL</sequence>